<proteinExistence type="predicted"/>
<sequence length="35" mass="4104">MSMMKLPMFVWMWLITAYLLIAQSRDPGLSMNITL</sequence>
<reference evidence="1 2" key="1">
    <citation type="journal article" date="2012" name="J. Bacteriol.">
        <title>Draft Genome Sequence of the Soil Bacterium Burkholderia terrae Strain BS001, Which Interacts with Fungal Surface Structures.</title>
        <authorList>
            <person name="Nazir R."/>
            <person name="Hansen M.A."/>
            <person name="Sorensen S."/>
            <person name="van Elsas J.D."/>
        </authorList>
    </citation>
    <scope>NUCLEOTIDE SEQUENCE [LARGE SCALE GENOMIC DNA]</scope>
    <source>
        <strain evidence="1 2">BS001</strain>
    </source>
</reference>
<protein>
    <submittedName>
        <fullName evidence="1">Uncharacterized protein</fullName>
    </submittedName>
</protein>
<gene>
    <name evidence="1" type="ORF">WQE_47234</name>
</gene>
<name>A0ABP2P847_9BURK</name>
<dbReference type="Proteomes" id="UP000004980">
    <property type="component" value="Unassembled WGS sequence"/>
</dbReference>
<comment type="caution">
    <text evidence="1">The sequence shown here is derived from an EMBL/GenBank/DDBJ whole genome shotgun (WGS) entry which is preliminary data.</text>
</comment>
<keyword evidence="2" id="KW-1185">Reference proteome</keyword>
<evidence type="ECO:0000313" key="1">
    <source>
        <dbReference type="EMBL" id="EIM93809.1"/>
    </source>
</evidence>
<accession>A0ABP2P847</accession>
<organism evidence="1 2">
    <name type="scientific">Paraburkholderia hospita</name>
    <dbReference type="NCBI Taxonomy" id="169430"/>
    <lineage>
        <taxon>Bacteria</taxon>
        <taxon>Pseudomonadati</taxon>
        <taxon>Pseudomonadota</taxon>
        <taxon>Betaproteobacteria</taxon>
        <taxon>Burkholderiales</taxon>
        <taxon>Burkholderiaceae</taxon>
        <taxon>Paraburkholderia</taxon>
    </lineage>
</organism>
<evidence type="ECO:0000313" key="2">
    <source>
        <dbReference type="Proteomes" id="UP000004980"/>
    </source>
</evidence>
<dbReference type="EMBL" id="AKAU01000292">
    <property type="protein sequence ID" value="EIM93809.1"/>
    <property type="molecule type" value="Genomic_DNA"/>
</dbReference>